<organism evidence="2 3">
    <name type="scientific">Prunus persica</name>
    <name type="common">Peach</name>
    <name type="synonym">Amygdalus persica</name>
    <dbReference type="NCBI Taxonomy" id="3760"/>
    <lineage>
        <taxon>Eukaryota</taxon>
        <taxon>Viridiplantae</taxon>
        <taxon>Streptophyta</taxon>
        <taxon>Embryophyta</taxon>
        <taxon>Tracheophyta</taxon>
        <taxon>Spermatophyta</taxon>
        <taxon>Magnoliopsida</taxon>
        <taxon>eudicotyledons</taxon>
        <taxon>Gunneridae</taxon>
        <taxon>Pentapetalae</taxon>
        <taxon>rosids</taxon>
        <taxon>fabids</taxon>
        <taxon>Rosales</taxon>
        <taxon>Rosaceae</taxon>
        <taxon>Amygdaloideae</taxon>
        <taxon>Amygdaleae</taxon>
        <taxon>Prunus</taxon>
    </lineage>
</organism>
<dbReference type="Proteomes" id="UP000006882">
    <property type="component" value="Chromosome G1"/>
</dbReference>
<proteinExistence type="predicted"/>
<dbReference type="Gramene" id="ONI28209">
    <property type="protein sequence ID" value="ONI28209"/>
    <property type="gene ID" value="PRUPE_1G131400"/>
</dbReference>
<dbReference type="PANTHER" id="PTHR33786">
    <property type="entry name" value="UBIQUITIN CARBOXYL-TERMINAL HYDROLASE"/>
    <property type="match status" value="1"/>
</dbReference>
<dbReference type="STRING" id="3760.A0A251QWK6"/>
<protein>
    <recommendedName>
        <fullName evidence="1">DUF7866 domain-containing protein</fullName>
    </recommendedName>
</protein>
<evidence type="ECO:0000313" key="2">
    <source>
        <dbReference type="EMBL" id="ONI28209.1"/>
    </source>
</evidence>
<sequence>MLENLGDLGRVLKESRGGRDLEQPVSWAEYVAGVLGGLRGRPEPENGPKRGRGSFKIFALCLCRGGPKGLCLPSPCWYAINCNIPNRPFGFCPSPDFGLGLGGCPPAPP</sequence>
<accession>A0A251QWK6</accession>
<dbReference type="Pfam" id="PF25268">
    <property type="entry name" value="DUF7866"/>
    <property type="match status" value="1"/>
</dbReference>
<feature type="domain" description="DUF7866" evidence="1">
    <location>
        <begin position="54"/>
        <end position="92"/>
    </location>
</feature>
<gene>
    <name evidence="2" type="ORF">PRUPE_1G131400</name>
</gene>
<dbReference type="EMBL" id="CM007651">
    <property type="protein sequence ID" value="ONI28209.1"/>
    <property type="molecule type" value="Genomic_DNA"/>
</dbReference>
<dbReference type="AlphaFoldDB" id="A0A251QWK6"/>
<reference evidence="2 3" key="1">
    <citation type="journal article" date="2013" name="Nat. Genet.">
        <title>The high-quality draft genome of peach (Prunus persica) identifies unique patterns of genetic diversity, domestication and genome evolution.</title>
        <authorList>
            <consortium name="International Peach Genome Initiative"/>
            <person name="Verde I."/>
            <person name="Abbott A.G."/>
            <person name="Scalabrin S."/>
            <person name="Jung S."/>
            <person name="Shu S."/>
            <person name="Marroni F."/>
            <person name="Zhebentyayeva T."/>
            <person name="Dettori M.T."/>
            <person name="Grimwood J."/>
            <person name="Cattonaro F."/>
            <person name="Zuccolo A."/>
            <person name="Rossini L."/>
            <person name="Jenkins J."/>
            <person name="Vendramin E."/>
            <person name="Meisel L.A."/>
            <person name="Decroocq V."/>
            <person name="Sosinski B."/>
            <person name="Prochnik S."/>
            <person name="Mitros T."/>
            <person name="Policriti A."/>
            <person name="Cipriani G."/>
            <person name="Dondini L."/>
            <person name="Ficklin S."/>
            <person name="Goodstein D.M."/>
            <person name="Xuan P."/>
            <person name="Del Fabbro C."/>
            <person name="Aramini V."/>
            <person name="Copetti D."/>
            <person name="Gonzalez S."/>
            <person name="Horner D.S."/>
            <person name="Falchi R."/>
            <person name="Lucas S."/>
            <person name="Mica E."/>
            <person name="Maldonado J."/>
            <person name="Lazzari B."/>
            <person name="Bielenberg D."/>
            <person name="Pirona R."/>
            <person name="Miculan M."/>
            <person name="Barakat A."/>
            <person name="Testolin R."/>
            <person name="Stella A."/>
            <person name="Tartarini S."/>
            <person name="Tonutti P."/>
            <person name="Arus P."/>
            <person name="Orellana A."/>
            <person name="Wells C."/>
            <person name="Main D."/>
            <person name="Vizzotto G."/>
            <person name="Silva H."/>
            <person name="Salamini F."/>
            <person name="Schmutz J."/>
            <person name="Morgante M."/>
            <person name="Rokhsar D.S."/>
        </authorList>
    </citation>
    <scope>NUCLEOTIDE SEQUENCE [LARGE SCALE GENOMIC DNA]</scope>
    <source>
        <strain evidence="3">cv. Nemared</strain>
    </source>
</reference>
<name>A0A251QWK6_PRUPE</name>
<dbReference type="InterPro" id="IPR057188">
    <property type="entry name" value="DUF7866"/>
</dbReference>
<keyword evidence="3" id="KW-1185">Reference proteome</keyword>
<dbReference type="PANTHER" id="PTHR33786:SF2">
    <property type="entry name" value="UBIQUITIN CARBOXYL-TERMINAL HYDROLASE"/>
    <property type="match status" value="1"/>
</dbReference>
<evidence type="ECO:0000259" key="1">
    <source>
        <dbReference type="Pfam" id="PF25268"/>
    </source>
</evidence>
<evidence type="ECO:0000313" key="3">
    <source>
        <dbReference type="Proteomes" id="UP000006882"/>
    </source>
</evidence>